<comment type="caution">
    <text evidence="1">The sequence shown here is derived from an EMBL/GenBank/DDBJ whole genome shotgun (WGS) entry which is preliminary data.</text>
</comment>
<organism evidence="1">
    <name type="scientific">gut metagenome</name>
    <dbReference type="NCBI Taxonomy" id="749906"/>
    <lineage>
        <taxon>unclassified sequences</taxon>
        <taxon>metagenomes</taxon>
        <taxon>organismal metagenomes</taxon>
    </lineage>
</organism>
<proteinExistence type="predicted"/>
<dbReference type="EMBL" id="AMCI01002404">
    <property type="protein sequence ID" value="EJX02810.1"/>
    <property type="molecule type" value="Genomic_DNA"/>
</dbReference>
<accession>J9GRM2</accession>
<dbReference type="InterPro" id="IPR017587">
    <property type="entry name" value="YqeC"/>
</dbReference>
<gene>
    <name evidence="1" type="ORF">EVA_09083</name>
</gene>
<evidence type="ECO:0000313" key="1">
    <source>
        <dbReference type="EMBL" id="EJX02810.1"/>
    </source>
</evidence>
<name>J9GRM2_9ZZZZ</name>
<dbReference type="NCBIfam" id="TIGR03172">
    <property type="entry name" value="selenium cofactor biosynthesis protein YqeC"/>
    <property type="match status" value="1"/>
</dbReference>
<dbReference type="Pfam" id="PF19842">
    <property type="entry name" value="YqeC"/>
    <property type="match status" value="1"/>
</dbReference>
<sequence length="267" mass="29651">MYFRRGAGDPCISGSFAPMKQKVQKKNLEFLDALRLSTEEPWKLALVGGGGKTSLIFRLTEELVARGNQVIVTTTTHMAYEPERPFARDGEEELVRKNLREKGYTMAAAWDGSSEKVAGLSEEKLEALFSMGAFLLIEADGARRLPVKVPKSWEPVIPKSADLVIAVVGLDCLGRPIEEIAYEPRELAAFLGKKTEEKITPEDVLSLATSKRGLKKAVGKRRYVIYLNKAELAPETAFSLAKTLQERGYQAAYGSLKEGWIKRGEER</sequence>
<reference evidence="1" key="1">
    <citation type="journal article" date="2012" name="PLoS ONE">
        <title>Gene sets for utilization of primary and secondary nutrition supplies in the distal gut of endangered iberian lynx.</title>
        <authorList>
            <person name="Alcaide M."/>
            <person name="Messina E."/>
            <person name="Richter M."/>
            <person name="Bargiela R."/>
            <person name="Peplies J."/>
            <person name="Huws S.A."/>
            <person name="Newbold C.J."/>
            <person name="Golyshin P.N."/>
            <person name="Simon M.A."/>
            <person name="Lopez G."/>
            <person name="Yakimov M.M."/>
            <person name="Ferrer M."/>
        </authorList>
    </citation>
    <scope>NUCLEOTIDE SEQUENCE</scope>
</reference>
<dbReference type="AlphaFoldDB" id="J9GRM2"/>
<protein>
    <submittedName>
        <fullName evidence="1">Selenium-dependent hydroxylase accessory protein YqeC</fullName>
    </submittedName>
</protein>